<evidence type="ECO:0000313" key="1">
    <source>
        <dbReference type="EMBL" id="TYZ19071.1"/>
    </source>
</evidence>
<feature type="non-terminal residue" evidence="1">
    <location>
        <position position="72"/>
    </location>
</feature>
<dbReference type="AlphaFoldDB" id="A0A5D6VSG8"/>
<evidence type="ECO:0000313" key="2">
    <source>
        <dbReference type="Proteomes" id="UP000323646"/>
    </source>
</evidence>
<gene>
    <name evidence="1" type="ORF">FZ040_13790</name>
</gene>
<dbReference type="Proteomes" id="UP000323646">
    <property type="component" value="Unassembled WGS sequence"/>
</dbReference>
<proteinExistence type="predicted"/>
<accession>A0A5D6VSG8</accession>
<comment type="caution">
    <text evidence="1">The sequence shown here is derived from an EMBL/GenBank/DDBJ whole genome shotgun (WGS) entry which is preliminary data.</text>
</comment>
<keyword evidence="2" id="KW-1185">Reference proteome</keyword>
<protein>
    <submittedName>
        <fullName evidence="1">Replication protein</fullName>
    </submittedName>
</protein>
<organism evidence="1 2">
    <name type="scientific">Selenomonas ruminis</name>
    <dbReference type="NCBI Taxonomy" id="2593411"/>
    <lineage>
        <taxon>Bacteria</taxon>
        <taxon>Bacillati</taxon>
        <taxon>Bacillota</taxon>
        <taxon>Negativicutes</taxon>
        <taxon>Selenomonadales</taxon>
        <taxon>Selenomonadaceae</taxon>
        <taxon>Selenomonas</taxon>
    </lineage>
</organism>
<sequence length="72" mass="8565">MDKHMEYRADTQTLIGEKMRHLVDTETGERIDVNQITKRVYGQKSFWKVYLMDFLQVLGILDSKQVDVLIYI</sequence>
<name>A0A5D6VSG8_9FIRM</name>
<reference evidence="1 2" key="1">
    <citation type="submission" date="2019-08" db="EMBL/GenBank/DDBJ databases">
        <title>Selenomonas sp. mPRGC5 and Selenomonas sp. mPRGC8 isolated from ruminal fluid of dairy goat (Capra hircus).</title>
        <authorList>
            <person name="Poothong S."/>
            <person name="Nuengjamnong C."/>
            <person name="Tanasupawat S."/>
        </authorList>
    </citation>
    <scope>NUCLEOTIDE SEQUENCE [LARGE SCALE GENOMIC DNA]</scope>
    <source>
        <strain evidence="2">mPRGC5</strain>
    </source>
</reference>
<dbReference type="EMBL" id="VTOY01000034">
    <property type="protein sequence ID" value="TYZ19071.1"/>
    <property type="molecule type" value="Genomic_DNA"/>
</dbReference>